<protein>
    <submittedName>
        <fullName evidence="3">Uncharacterized protein</fullName>
    </submittedName>
</protein>
<feature type="compositionally biased region" description="Low complexity" evidence="1">
    <location>
        <begin position="208"/>
        <end position="219"/>
    </location>
</feature>
<feature type="region of interest" description="Disordered" evidence="1">
    <location>
        <begin position="273"/>
        <end position="327"/>
    </location>
</feature>
<dbReference type="EMBL" id="JASJQH010007342">
    <property type="protein sequence ID" value="KAK9710459.1"/>
    <property type="molecule type" value="Genomic_DNA"/>
</dbReference>
<dbReference type="Proteomes" id="UP001479436">
    <property type="component" value="Unassembled WGS sequence"/>
</dbReference>
<feature type="chain" id="PRO_5046302457" evidence="2">
    <location>
        <begin position="20"/>
        <end position="517"/>
    </location>
</feature>
<feature type="compositionally biased region" description="Polar residues" evidence="1">
    <location>
        <begin position="276"/>
        <end position="327"/>
    </location>
</feature>
<evidence type="ECO:0000313" key="3">
    <source>
        <dbReference type="EMBL" id="KAK9710459.1"/>
    </source>
</evidence>
<feature type="signal peptide" evidence="2">
    <location>
        <begin position="1"/>
        <end position="19"/>
    </location>
</feature>
<comment type="caution">
    <text evidence="3">The sequence shown here is derived from an EMBL/GenBank/DDBJ whole genome shotgun (WGS) entry which is preliminary data.</text>
</comment>
<gene>
    <name evidence="3" type="ORF">K7432_008423</name>
</gene>
<keyword evidence="4" id="KW-1185">Reference proteome</keyword>
<name>A0ABR2VZ39_9FUNG</name>
<reference evidence="3 4" key="1">
    <citation type="submission" date="2023-04" db="EMBL/GenBank/DDBJ databases">
        <title>Genome of Basidiobolus ranarum AG-B5.</title>
        <authorList>
            <person name="Stajich J.E."/>
            <person name="Carter-House D."/>
            <person name="Gryganskyi A."/>
        </authorList>
    </citation>
    <scope>NUCLEOTIDE SEQUENCE [LARGE SCALE GENOMIC DNA]</scope>
    <source>
        <strain evidence="3 4">AG-B5</strain>
    </source>
</reference>
<feature type="region of interest" description="Disordered" evidence="1">
    <location>
        <begin position="497"/>
        <end position="517"/>
    </location>
</feature>
<proteinExistence type="predicted"/>
<keyword evidence="2" id="KW-0732">Signal</keyword>
<organism evidence="3 4">
    <name type="scientific">Basidiobolus ranarum</name>
    <dbReference type="NCBI Taxonomy" id="34480"/>
    <lineage>
        <taxon>Eukaryota</taxon>
        <taxon>Fungi</taxon>
        <taxon>Fungi incertae sedis</taxon>
        <taxon>Zoopagomycota</taxon>
        <taxon>Entomophthoromycotina</taxon>
        <taxon>Basidiobolomycetes</taxon>
        <taxon>Basidiobolales</taxon>
        <taxon>Basidiobolaceae</taxon>
        <taxon>Basidiobolus</taxon>
    </lineage>
</organism>
<sequence>MRVAINFLTASAIATVVVAYPQSSNANKPIDVADTKYDQGSQLLSVQPTSVSYIPNARCAQPGVTSKVWLVSNQGNSPSACENGAICMPDGKNVKCLFYPNKSVPNCVTGDRVCTNSQQYTHCDSGILKMQQCAPGTTCVNNLNDPQADPCIPATCTNEDRCVDPGNSPNYVSCANGLTYNLSCGVDEVCYNTATSITCGSPNQDPDTTSTSESSGSATPIQSTCVEGNWKCLGSQIAECVSGQWITTACAAGTTCQEIGGGTYCETPAVQPATPGVTTTPQSTDLSGSSIESSLPTVASGTSSATIQPPTPQKSNSPDSGSGSTVKPTAISHISNAQCAQPGVTSKIWLLTNQGKSPSACENGAICMPDGKNVKCLFYPNKSDSNCVTGDRICTNSQQYTHCDTGILKMQQCAPGTTCVNNPADPQADPCVTSTCAEADRCVDSGNSPKYTSCANGLEYNLSCGPYLVCYNTATSIECAAPGAKASIARLSKSSMLPTTTTTSKTKDISTTSSTTN</sequence>
<accession>A0ABR2VZ39</accession>
<evidence type="ECO:0000313" key="4">
    <source>
        <dbReference type="Proteomes" id="UP001479436"/>
    </source>
</evidence>
<feature type="region of interest" description="Disordered" evidence="1">
    <location>
        <begin position="201"/>
        <end position="220"/>
    </location>
</feature>
<evidence type="ECO:0000256" key="2">
    <source>
        <dbReference type="SAM" id="SignalP"/>
    </source>
</evidence>
<evidence type="ECO:0000256" key="1">
    <source>
        <dbReference type="SAM" id="MobiDB-lite"/>
    </source>
</evidence>